<reference evidence="3" key="1">
    <citation type="submission" date="2023-07" db="EMBL/GenBank/DDBJ databases">
        <title>Substrates and metabolic shifts associated with increased methane emissions in unrestored hypersaline salterns.</title>
        <authorList>
            <person name="Bueno De Mesquita C.P."/>
            <person name="Tringe S.G."/>
        </authorList>
    </citation>
    <scope>NUCLEOTIDE SEQUENCE [LARGE SCALE GENOMIC DNA]</scope>
    <source>
        <strain evidence="3">I4</strain>
    </source>
</reference>
<feature type="transmembrane region" description="Helical" evidence="1">
    <location>
        <begin position="7"/>
        <end position="27"/>
    </location>
</feature>
<keyword evidence="1" id="KW-0472">Membrane</keyword>
<evidence type="ECO:0000256" key="1">
    <source>
        <dbReference type="SAM" id="Phobius"/>
    </source>
</evidence>
<evidence type="ECO:0000313" key="2">
    <source>
        <dbReference type="EMBL" id="MDT8878634.1"/>
    </source>
</evidence>
<feature type="transmembrane region" description="Helical" evidence="1">
    <location>
        <begin position="47"/>
        <end position="73"/>
    </location>
</feature>
<evidence type="ECO:0000313" key="3">
    <source>
        <dbReference type="Proteomes" id="UP001255917"/>
    </source>
</evidence>
<organism evidence="2 3">
    <name type="scientific">Halomonas saccharevitans</name>
    <dbReference type="NCBI Taxonomy" id="416872"/>
    <lineage>
        <taxon>Bacteria</taxon>
        <taxon>Pseudomonadati</taxon>
        <taxon>Pseudomonadota</taxon>
        <taxon>Gammaproteobacteria</taxon>
        <taxon>Oceanospirillales</taxon>
        <taxon>Halomonadaceae</taxon>
        <taxon>Halomonas</taxon>
    </lineage>
</organism>
<comment type="caution">
    <text evidence="2">The sequence shown here is derived from an EMBL/GenBank/DDBJ whole genome shotgun (WGS) entry which is preliminary data.</text>
</comment>
<feature type="transmembrane region" description="Helical" evidence="1">
    <location>
        <begin position="111"/>
        <end position="133"/>
    </location>
</feature>
<dbReference type="Proteomes" id="UP001255917">
    <property type="component" value="Unassembled WGS sequence"/>
</dbReference>
<protein>
    <submittedName>
        <fullName evidence="2">Uncharacterized protein</fullName>
    </submittedName>
</protein>
<feature type="transmembrane region" description="Helical" evidence="1">
    <location>
        <begin position="85"/>
        <end position="105"/>
    </location>
</feature>
<keyword evidence="3" id="KW-1185">Reference proteome</keyword>
<keyword evidence="1" id="KW-1133">Transmembrane helix</keyword>
<keyword evidence="1" id="KW-0812">Transmembrane</keyword>
<accession>A0ABU3NBR7</accession>
<dbReference type="RefSeq" id="WP_315585539.1">
    <property type="nucleotide sequence ID" value="NZ_JAVXUR010000001.1"/>
</dbReference>
<proteinExistence type="predicted"/>
<name>A0ABU3NBR7_9GAMM</name>
<dbReference type="EMBL" id="JAVXUR010000001">
    <property type="protein sequence ID" value="MDT8878634.1"/>
    <property type="molecule type" value="Genomic_DNA"/>
</dbReference>
<gene>
    <name evidence="2" type="ORF">RSO68_04020</name>
</gene>
<feature type="transmembrane region" description="Helical" evidence="1">
    <location>
        <begin position="145"/>
        <end position="167"/>
    </location>
</feature>
<sequence length="229" mass="26281">MNRKHTIDLLFFFFFFLQIASVAYLYFYWKYLGVDAFLYISIEDILLASGGIVFLFSWVFIIICFSVFFMPGGKDFQEMEDGKPWLGFFGVIVCFLVFLGEALYLPEYMRSYFYASITVFAYLTRYLSSILFHPSGLNNIFNNKVVSYICLSLVITGLIMVVPLSIWNARVDVSRGHAGENVKYVAIAGCEECYFGFLGKLGDYVFMYSSRANKIVAIPSSRVESITYH</sequence>